<dbReference type="OrthoDB" id="2973690at2"/>
<reference evidence="1 2" key="1">
    <citation type="submission" date="2014-11" db="EMBL/GenBank/DDBJ databases">
        <authorList>
            <person name="Urmite Genomes Urmite Genomes"/>
        </authorList>
    </citation>
    <scope>NUCLEOTIDE SEQUENCE [LARGE SCALE GENOMIC DNA]</scope>
    <source>
        <strain evidence="1 2">Oc5</strain>
    </source>
</reference>
<evidence type="ECO:0000313" key="2">
    <source>
        <dbReference type="Proteomes" id="UP000040453"/>
    </source>
</evidence>
<dbReference type="RefSeq" id="WP_042533132.1">
    <property type="nucleotide sequence ID" value="NZ_CDGG01000001.1"/>
</dbReference>
<dbReference type="Proteomes" id="UP000040453">
    <property type="component" value="Unassembled WGS sequence"/>
</dbReference>
<name>A0A0A1MTI3_9BACI</name>
<sequence>MVKDNEKGRLLTHELNRKLYFAEMEEKLVKVTYCLMADDLYTVDHAIPELIKIINLLEQEQRAIMNSIICIEKQIKIEN</sequence>
<dbReference type="AlphaFoldDB" id="A0A0A1MTI3"/>
<gene>
    <name evidence="1" type="ORF">BN997_02878</name>
</gene>
<keyword evidence="2" id="KW-1185">Reference proteome</keyword>
<protein>
    <submittedName>
        <fullName evidence="1">Uncharacterized protein</fullName>
    </submittedName>
</protein>
<accession>A0A0A1MTI3</accession>
<organism evidence="1 2">
    <name type="scientific">Oceanobacillus oncorhynchi</name>
    <dbReference type="NCBI Taxonomy" id="545501"/>
    <lineage>
        <taxon>Bacteria</taxon>
        <taxon>Bacillati</taxon>
        <taxon>Bacillota</taxon>
        <taxon>Bacilli</taxon>
        <taxon>Bacillales</taxon>
        <taxon>Bacillaceae</taxon>
        <taxon>Oceanobacillus</taxon>
    </lineage>
</organism>
<proteinExistence type="predicted"/>
<evidence type="ECO:0000313" key="1">
    <source>
        <dbReference type="EMBL" id="CEI82989.1"/>
    </source>
</evidence>
<dbReference type="EMBL" id="CDGG01000001">
    <property type="protein sequence ID" value="CEI82989.1"/>
    <property type="molecule type" value="Genomic_DNA"/>
</dbReference>